<organism evidence="3 4">
    <name type="scientific">Diabrotica virgifera virgifera</name>
    <name type="common">western corn rootworm</name>
    <dbReference type="NCBI Taxonomy" id="50390"/>
    <lineage>
        <taxon>Eukaryota</taxon>
        <taxon>Metazoa</taxon>
        <taxon>Ecdysozoa</taxon>
        <taxon>Arthropoda</taxon>
        <taxon>Hexapoda</taxon>
        <taxon>Insecta</taxon>
        <taxon>Pterygota</taxon>
        <taxon>Neoptera</taxon>
        <taxon>Endopterygota</taxon>
        <taxon>Coleoptera</taxon>
        <taxon>Polyphaga</taxon>
        <taxon>Cucujiformia</taxon>
        <taxon>Chrysomeloidea</taxon>
        <taxon>Chrysomelidae</taxon>
        <taxon>Galerucinae</taxon>
        <taxon>Diabroticina</taxon>
        <taxon>Diabroticites</taxon>
        <taxon>Diabrotica</taxon>
    </lineage>
</organism>
<evidence type="ECO:0000256" key="1">
    <source>
        <dbReference type="SAM" id="Coils"/>
    </source>
</evidence>
<dbReference type="EnsemblMetazoa" id="XM_050651642.1">
    <property type="protein sequence ID" value="XP_050507599.1"/>
    <property type="gene ID" value="LOC114334973"/>
</dbReference>
<dbReference type="InterPro" id="IPR056852">
    <property type="entry name" value="AK17A/B"/>
</dbReference>
<reference evidence="3" key="1">
    <citation type="submission" date="2025-05" db="UniProtKB">
        <authorList>
            <consortium name="EnsemblMetazoa"/>
        </authorList>
    </citation>
    <scope>IDENTIFICATION</scope>
</reference>
<accession>A0ABM5KBN5</accession>
<feature type="region of interest" description="Disordered" evidence="2">
    <location>
        <begin position="511"/>
        <end position="539"/>
    </location>
</feature>
<dbReference type="GeneID" id="114334973"/>
<dbReference type="Pfam" id="PF25015">
    <property type="entry name" value="RBD_AKAP-17A"/>
    <property type="match status" value="1"/>
</dbReference>
<proteinExistence type="predicted"/>
<evidence type="ECO:0008006" key="5">
    <source>
        <dbReference type="Google" id="ProtNLM"/>
    </source>
</evidence>
<feature type="compositionally biased region" description="Basic residues" evidence="2">
    <location>
        <begin position="519"/>
        <end position="532"/>
    </location>
</feature>
<feature type="region of interest" description="Disordered" evidence="2">
    <location>
        <begin position="556"/>
        <end position="745"/>
    </location>
</feature>
<sequence>MNAFQICHNTNDLVPLYLPQQLYLKPIARINISLQLPNVKKLGKTVSHWEIMDKIRDLIKPDEFTTFKVTKTTIEFVRFEGELGTRDRLDRVLSKINNKMIKLKDFSDLMRLKAVEWKSDFPTRRIWDDFFHNAKDMNEMKPGLRPDTIHIVNLPSKWFIPYHLSGDEDITPSEKIFYRVFEKFGHIRFVDIPICDPYRKKMKEHISGMKNSSFDQTEFFEGYVQFKDYIGFTKTMDAFKNMKLVHKDDDATLEVNIKVDFDRSKHLSDASIKRREIVRDRLEKKVREQEEKERAEFEAKKKTEEIERQKELDLKEQKKIRRKLREEKRKAKILEKLEISGSDEINEKIAREEKKLLGVQRKLEAIRLVEELFRRIQDKNPHNIQLYDSHSHSSRNELKQFKNTSELEVLNQKEKLHNALKGRVMLKTILADGKSTRRFSSSSSDISLDIDVGNPQQRPKSPVIQKYPELMYDPTWFNLHHYMPPAPMFPDPYHMGGFMPRGRGFPRLPNIAGPSRGGFSRRRAGFRYRGGHRGGGNFNNYHTDLDEDFLKYMNDHDDRQRKSYPPNKRDRRRSKSRSRRSYSRSYTRSRSRSRKRSRSRRSRSYSYRSRSKSQRRSYTRSRSRSRSRRKSRERSRSRSKVRSRSRSKVRSRRSKSRSREKNINKSTEKRKSTERRSNKSRGSSRENTKAKSTSASSPVREKSVDSSSFMTPKQLHEKRDRSRSWSLPKEGEEKGRSWSKSPEKK</sequence>
<evidence type="ECO:0000313" key="4">
    <source>
        <dbReference type="Proteomes" id="UP001652700"/>
    </source>
</evidence>
<keyword evidence="1" id="KW-0175">Coiled coil</keyword>
<dbReference type="RefSeq" id="XP_050507599.1">
    <property type="nucleotide sequence ID" value="XM_050651642.1"/>
</dbReference>
<evidence type="ECO:0000256" key="2">
    <source>
        <dbReference type="SAM" id="MobiDB-lite"/>
    </source>
</evidence>
<feature type="compositionally biased region" description="Basic and acidic residues" evidence="2">
    <location>
        <begin position="714"/>
        <end position="745"/>
    </location>
</feature>
<name>A0ABM5KBN5_DIAVI</name>
<feature type="compositionally biased region" description="Low complexity" evidence="2">
    <location>
        <begin position="440"/>
        <end position="451"/>
    </location>
</feature>
<dbReference type="PANTHER" id="PTHR12484:SF4">
    <property type="entry name" value="A-KINASE ANCHOR PROTEIN 17A"/>
    <property type="match status" value="1"/>
</dbReference>
<dbReference type="Proteomes" id="UP001652700">
    <property type="component" value="Unplaced"/>
</dbReference>
<dbReference type="PANTHER" id="PTHR12484">
    <property type="entry name" value="B-LYMPHOCYTE ANTIGEN-RELATED"/>
    <property type="match status" value="1"/>
</dbReference>
<feature type="coiled-coil region" evidence="1">
    <location>
        <begin position="272"/>
        <end position="362"/>
    </location>
</feature>
<feature type="compositionally biased region" description="Basic residues" evidence="2">
    <location>
        <begin position="569"/>
        <end position="656"/>
    </location>
</feature>
<feature type="compositionally biased region" description="Basic and acidic residues" evidence="2">
    <location>
        <begin position="657"/>
        <end position="689"/>
    </location>
</feature>
<evidence type="ECO:0000313" key="3">
    <source>
        <dbReference type="EnsemblMetazoa" id="XP_050507599.1"/>
    </source>
</evidence>
<feature type="region of interest" description="Disordered" evidence="2">
    <location>
        <begin position="439"/>
        <end position="461"/>
    </location>
</feature>
<protein>
    <recommendedName>
        <fullName evidence="5">A-kinase anchor protein 17A</fullName>
    </recommendedName>
</protein>
<keyword evidence="4" id="KW-1185">Reference proteome</keyword>